<organism evidence="1 2">
    <name type="scientific">Chitinophaga nivalis</name>
    <dbReference type="NCBI Taxonomy" id="2991709"/>
    <lineage>
        <taxon>Bacteria</taxon>
        <taxon>Pseudomonadati</taxon>
        <taxon>Bacteroidota</taxon>
        <taxon>Chitinophagia</taxon>
        <taxon>Chitinophagales</taxon>
        <taxon>Chitinophagaceae</taxon>
        <taxon>Chitinophaga</taxon>
    </lineage>
</organism>
<proteinExistence type="predicted"/>
<reference evidence="1 2" key="1">
    <citation type="submission" date="2022-10" db="EMBL/GenBank/DDBJ databases">
        <title>Chitinophaga nivalis PC15 sp. nov., isolated from Pyeongchang county, South Korea.</title>
        <authorList>
            <person name="Trinh H.N."/>
        </authorList>
    </citation>
    <scope>NUCLEOTIDE SEQUENCE [LARGE SCALE GENOMIC DNA]</scope>
    <source>
        <strain evidence="1 2">PC14</strain>
    </source>
</reference>
<dbReference type="RefSeq" id="WP_264730615.1">
    <property type="nucleotide sequence ID" value="NZ_JAPDNR010000001.1"/>
</dbReference>
<protein>
    <submittedName>
        <fullName evidence="1">Class I lanthipeptide</fullName>
    </submittedName>
</protein>
<keyword evidence="2" id="KW-1185">Reference proteome</keyword>
<sequence>MKKIKLSCRKKLLLNKVTIAALNGEKQRYILGGKRMDLKETSPYECITLVPISQYNSCECPTALDVCRESVDICIEPISGNKTCIQ</sequence>
<gene>
    <name evidence="1" type="ORF">OL497_12695</name>
</gene>
<dbReference type="EMBL" id="JAPDNS010000001">
    <property type="protein sequence ID" value="MCW3484762.1"/>
    <property type="molecule type" value="Genomic_DNA"/>
</dbReference>
<accession>A0ABT3ILB5</accession>
<evidence type="ECO:0000313" key="2">
    <source>
        <dbReference type="Proteomes" id="UP001207742"/>
    </source>
</evidence>
<dbReference type="InterPro" id="IPR058238">
    <property type="entry name" value="Lant_leader_dom"/>
</dbReference>
<evidence type="ECO:0000313" key="1">
    <source>
        <dbReference type="EMBL" id="MCW3484762.1"/>
    </source>
</evidence>
<dbReference type="NCBIfam" id="NF038153">
    <property type="entry name" value="lant_leader_L1a"/>
    <property type="match status" value="1"/>
</dbReference>
<dbReference type="Proteomes" id="UP001207742">
    <property type="component" value="Unassembled WGS sequence"/>
</dbReference>
<comment type="caution">
    <text evidence="1">The sequence shown here is derived from an EMBL/GenBank/DDBJ whole genome shotgun (WGS) entry which is preliminary data.</text>
</comment>
<name>A0ABT3ILB5_9BACT</name>